<feature type="transmembrane region" description="Helical" evidence="2">
    <location>
        <begin position="102"/>
        <end position="122"/>
    </location>
</feature>
<keyword evidence="2" id="KW-0812">Transmembrane</keyword>
<name>A0A919IIJ2_9ACTN</name>
<dbReference type="SUPFAM" id="SSF103481">
    <property type="entry name" value="Multidrug resistance efflux transporter EmrE"/>
    <property type="match status" value="2"/>
</dbReference>
<evidence type="ECO:0000259" key="3">
    <source>
        <dbReference type="Pfam" id="PF00892"/>
    </source>
</evidence>
<feature type="domain" description="EamA" evidence="3">
    <location>
        <begin position="13"/>
        <end position="144"/>
    </location>
</feature>
<dbReference type="PANTHER" id="PTHR22911:SF76">
    <property type="entry name" value="EAMA DOMAIN-CONTAINING PROTEIN"/>
    <property type="match status" value="1"/>
</dbReference>
<feature type="transmembrane region" description="Helical" evidence="2">
    <location>
        <begin position="219"/>
        <end position="238"/>
    </location>
</feature>
<dbReference type="GO" id="GO:0016020">
    <property type="term" value="C:membrane"/>
    <property type="evidence" value="ECO:0007669"/>
    <property type="project" value="InterPro"/>
</dbReference>
<accession>A0A919IIJ2</accession>
<feature type="domain" description="EamA" evidence="3">
    <location>
        <begin position="159"/>
        <end position="292"/>
    </location>
</feature>
<feature type="transmembrane region" description="Helical" evidence="2">
    <location>
        <begin position="77"/>
        <end position="96"/>
    </location>
</feature>
<feature type="transmembrane region" description="Helical" evidence="2">
    <location>
        <begin position="157"/>
        <end position="176"/>
    </location>
</feature>
<feature type="transmembrane region" description="Helical" evidence="2">
    <location>
        <begin position="250"/>
        <end position="270"/>
    </location>
</feature>
<feature type="transmembrane region" description="Helical" evidence="2">
    <location>
        <begin position="36"/>
        <end position="57"/>
    </location>
</feature>
<keyword evidence="2" id="KW-0472">Membrane</keyword>
<protein>
    <recommendedName>
        <fullName evidence="3">EamA domain-containing protein</fullName>
    </recommendedName>
</protein>
<dbReference type="Pfam" id="PF00892">
    <property type="entry name" value="EamA"/>
    <property type="match status" value="2"/>
</dbReference>
<evidence type="ECO:0000313" key="4">
    <source>
        <dbReference type="EMBL" id="GID66444.1"/>
    </source>
</evidence>
<dbReference type="InterPro" id="IPR000620">
    <property type="entry name" value="EamA_dom"/>
</dbReference>
<sequence length="309" mass="31267">MRSSGQPLAPLTVLALVVAVLAVSSSAPLIAFAAAPALAIAFWRNGLAAVALTPVALGPRRAEVRDAISGSRRRAGVFCLLAGVALAAHFATWMPSVQLGTVATSTALVATQPVWQGLIAAWQGRRPSAAGWTGIVLAVAGAAWATGADVGVSGQAVLADVLAVLGAIFAAAYTALGEQARSALSTTTYTWICYGVCAVLLLVVCLVGGIRLGGYDGRSWAAILGLVAGAQLLGHSMFNYALQHTTATTVSVLILLEVPGAALLAWLWLGQSPRPGALPGLALLLAGVAVVVLGAARSNRRQVAPTLAD</sequence>
<evidence type="ECO:0000256" key="1">
    <source>
        <dbReference type="ARBA" id="ARBA00007362"/>
    </source>
</evidence>
<gene>
    <name evidence="4" type="ORF">Acy02nite_43250</name>
</gene>
<keyword evidence="2" id="KW-1133">Transmembrane helix</keyword>
<comment type="similarity">
    <text evidence="1">Belongs to the EamA transporter family.</text>
</comment>
<proteinExistence type="inferred from homology"/>
<feature type="transmembrane region" description="Helical" evidence="2">
    <location>
        <begin position="188"/>
        <end position="213"/>
    </location>
</feature>
<evidence type="ECO:0000313" key="5">
    <source>
        <dbReference type="Proteomes" id="UP000619479"/>
    </source>
</evidence>
<dbReference type="Proteomes" id="UP000619479">
    <property type="component" value="Unassembled WGS sequence"/>
</dbReference>
<feature type="transmembrane region" description="Helical" evidence="2">
    <location>
        <begin position="276"/>
        <end position="296"/>
    </location>
</feature>
<dbReference type="InterPro" id="IPR037185">
    <property type="entry name" value="EmrE-like"/>
</dbReference>
<comment type="caution">
    <text evidence="4">The sequence shown here is derived from an EMBL/GenBank/DDBJ whole genome shotgun (WGS) entry which is preliminary data.</text>
</comment>
<feature type="transmembrane region" description="Helical" evidence="2">
    <location>
        <begin position="129"/>
        <end position="145"/>
    </location>
</feature>
<reference evidence="4" key="1">
    <citation type="submission" date="2021-01" db="EMBL/GenBank/DDBJ databases">
        <title>Whole genome shotgun sequence of Actinoplanes cyaneus NBRC 14990.</title>
        <authorList>
            <person name="Komaki H."/>
            <person name="Tamura T."/>
        </authorList>
    </citation>
    <scope>NUCLEOTIDE SEQUENCE</scope>
    <source>
        <strain evidence="4">NBRC 14990</strain>
    </source>
</reference>
<dbReference type="PANTHER" id="PTHR22911">
    <property type="entry name" value="ACYL-MALONYL CONDENSING ENZYME-RELATED"/>
    <property type="match status" value="1"/>
</dbReference>
<dbReference type="EMBL" id="BOMH01000033">
    <property type="protein sequence ID" value="GID66444.1"/>
    <property type="molecule type" value="Genomic_DNA"/>
</dbReference>
<keyword evidence="5" id="KW-1185">Reference proteome</keyword>
<organism evidence="4 5">
    <name type="scientific">Actinoplanes cyaneus</name>
    <dbReference type="NCBI Taxonomy" id="52696"/>
    <lineage>
        <taxon>Bacteria</taxon>
        <taxon>Bacillati</taxon>
        <taxon>Actinomycetota</taxon>
        <taxon>Actinomycetes</taxon>
        <taxon>Micromonosporales</taxon>
        <taxon>Micromonosporaceae</taxon>
        <taxon>Actinoplanes</taxon>
    </lineage>
</organism>
<evidence type="ECO:0000256" key="2">
    <source>
        <dbReference type="SAM" id="Phobius"/>
    </source>
</evidence>
<dbReference type="AlphaFoldDB" id="A0A919IIJ2"/>